<keyword evidence="2 9" id="KW-0690">Ribosome biogenesis</keyword>
<keyword evidence="3 9" id="KW-0698">rRNA processing</keyword>
<dbReference type="Pfam" id="PF02130">
    <property type="entry name" value="YbeY"/>
    <property type="match status" value="1"/>
</dbReference>
<evidence type="ECO:0000256" key="2">
    <source>
        <dbReference type="ARBA" id="ARBA00022517"/>
    </source>
</evidence>
<evidence type="ECO:0000313" key="10">
    <source>
        <dbReference type="EMBL" id="TYO97266.1"/>
    </source>
</evidence>
<feature type="binding site" evidence="9">
    <location>
        <position position="118"/>
    </location>
    <ligand>
        <name>Zn(2+)</name>
        <dbReference type="ChEBI" id="CHEBI:29105"/>
        <note>catalytic</note>
    </ligand>
</feature>
<dbReference type="GO" id="GO:0004222">
    <property type="term" value="F:metalloendopeptidase activity"/>
    <property type="evidence" value="ECO:0007669"/>
    <property type="project" value="InterPro"/>
</dbReference>
<organism evidence="10 11">
    <name type="scientific">Desulfallas thermosapovorans DSM 6562</name>
    <dbReference type="NCBI Taxonomy" id="1121431"/>
    <lineage>
        <taxon>Bacteria</taxon>
        <taxon>Bacillati</taxon>
        <taxon>Bacillota</taxon>
        <taxon>Clostridia</taxon>
        <taxon>Eubacteriales</taxon>
        <taxon>Desulfallaceae</taxon>
        <taxon>Desulfallas</taxon>
    </lineage>
</organism>
<dbReference type="Proteomes" id="UP000323166">
    <property type="component" value="Unassembled WGS sequence"/>
</dbReference>
<dbReference type="EC" id="3.1.-.-" evidence="9"/>
<feature type="binding site" evidence="9">
    <location>
        <position position="128"/>
    </location>
    <ligand>
        <name>Zn(2+)</name>
        <dbReference type="ChEBI" id="CHEBI:29105"/>
        <note>catalytic</note>
    </ligand>
</feature>
<keyword evidence="9" id="KW-0963">Cytoplasm</keyword>
<evidence type="ECO:0000256" key="6">
    <source>
        <dbReference type="ARBA" id="ARBA00022759"/>
    </source>
</evidence>
<dbReference type="GO" id="GO:0004521">
    <property type="term" value="F:RNA endonuclease activity"/>
    <property type="evidence" value="ECO:0007669"/>
    <property type="project" value="UniProtKB-UniRule"/>
</dbReference>
<gene>
    <name evidence="9" type="primary">ybeY</name>
    <name evidence="10" type="ORF">LX24_00450</name>
</gene>
<evidence type="ECO:0000256" key="5">
    <source>
        <dbReference type="ARBA" id="ARBA00022723"/>
    </source>
</evidence>
<reference evidence="10 11" key="1">
    <citation type="submission" date="2019-07" db="EMBL/GenBank/DDBJ databases">
        <title>Genomic Encyclopedia of Type Strains, Phase I: the one thousand microbial genomes (KMG-I) project.</title>
        <authorList>
            <person name="Kyrpides N."/>
        </authorList>
    </citation>
    <scope>NUCLEOTIDE SEQUENCE [LARGE SCALE GENOMIC DNA]</scope>
    <source>
        <strain evidence="10 11">DSM 6562</strain>
    </source>
</reference>
<evidence type="ECO:0000256" key="1">
    <source>
        <dbReference type="ARBA" id="ARBA00010875"/>
    </source>
</evidence>
<keyword evidence="8 9" id="KW-0862">Zinc</keyword>
<dbReference type="InterPro" id="IPR023091">
    <property type="entry name" value="MetalPrtase_cat_dom_sf_prd"/>
</dbReference>
<keyword evidence="5 9" id="KW-0479">Metal-binding</keyword>
<protein>
    <recommendedName>
        <fullName evidence="9">Endoribonuclease YbeY</fullName>
        <ecNumber evidence="9">3.1.-.-</ecNumber>
    </recommendedName>
</protein>
<dbReference type="PROSITE" id="PS01306">
    <property type="entry name" value="UPF0054"/>
    <property type="match status" value="1"/>
</dbReference>
<sequence length="164" mass="17835">MPVLINNIQEKVPVGPDLEQLLTRVVAWALEEHDIPENVEVSLVFVDDDYIAGLNRQYRGVDGPTDVLSFAMLEGPAMPGDEDEPMLGDVVISLETARRQAAEYGHSFTREVAYLTVHGVLHLLGYDHGDRPGKQKMRVQEENILTKAGLPASNGTTTPGGAGC</sequence>
<dbReference type="NCBIfam" id="TIGR00043">
    <property type="entry name" value="rRNA maturation RNase YbeY"/>
    <property type="match status" value="1"/>
</dbReference>
<dbReference type="HAMAP" id="MF_00009">
    <property type="entry name" value="Endoribonucl_YbeY"/>
    <property type="match status" value="1"/>
</dbReference>
<dbReference type="GO" id="GO:0005737">
    <property type="term" value="C:cytoplasm"/>
    <property type="evidence" value="ECO:0007669"/>
    <property type="project" value="UniProtKB-SubCell"/>
</dbReference>
<name>A0A5S4ZWE2_9FIRM</name>
<evidence type="ECO:0000256" key="3">
    <source>
        <dbReference type="ARBA" id="ARBA00022552"/>
    </source>
</evidence>
<dbReference type="SUPFAM" id="SSF55486">
    <property type="entry name" value="Metalloproteases ('zincins'), catalytic domain"/>
    <property type="match status" value="1"/>
</dbReference>
<keyword evidence="11" id="KW-1185">Reference proteome</keyword>
<evidence type="ECO:0000256" key="4">
    <source>
        <dbReference type="ARBA" id="ARBA00022722"/>
    </source>
</evidence>
<dbReference type="Gene3D" id="3.40.390.30">
    <property type="entry name" value="Metalloproteases ('zincins'), catalytic domain"/>
    <property type="match status" value="1"/>
</dbReference>
<dbReference type="PANTHER" id="PTHR46986:SF1">
    <property type="entry name" value="ENDORIBONUCLEASE YBEY, CHLOROPLASTIC"/>
    <property type="match status" value="1"/>
</dbReference>
<dbReference type="AlphaFoldDB" id="A0A5S4ZWE2"/>
<feature type="binding site" evidence="9">
    <location>
        <position position="122"/>
    </location>
    <ligand>
        <name>Zn(2+)</name>
        <dbReference type="ChEBI" id="CHEBI:29105"/>
        <note>catalytic</note>
    </ligand>
</feature>
<dbReference type="InterPro" id="IPR020549">
    <property type="entry name" value="YbeY_CS"/>
</dbReference>
<proteinExistence type="inferred from homology"/>
<evidence type="ECO:0000256" key="9">
    <source>
        <dbReference type="HAMAP-Rule" id="MF_00009"/>
    </source>
</evidence>
<comment type="caution">
    <text evidence="10">The sequence shown here is derived from an EMBL/GenBank/DDBJ whole genome shotgun (WGS) entry which is preliminary data.</text>
</comment>
<keyword evidence="7 9" id="KW-0378">Hydrolase</keyword>
<dbReference type="InterPro" id="IPR002036">
    <property type="entry name" value="YbeY"/>
</dbReference>
<evidence type="ECO:0000256" key="7">
    <source>
        <dbReference type="ARBA" id="ARBA00022801"/>
    </source>
</evidence>
<accession>A0A5S4ZWE2</accession>
<dbReference type="RefSeq" id="WP_166510519.1">
    <property type="nucleotide sequence ID" value="NZ_VNHM01000002.1"/>
</dbReference>
<evidence type="ECO:0000256" key="8">
    <source>
        <dbReference type="ARBA" id="ARBA00022833"/>
    </source>
</evidence>
<keyword evidence="4 9" id="KW-0540">Nuclease</keyword>
<comment type="similarity">
    <text evidence="1 9">Belongs to the endoribonuclease YbeY family.</text>
</comment>
<comment type="cofactor">
    <cofactor evidence="9">
        <name>Zn(2+)</name>
        <dbReference type="ChEBI" id="CHEBI:29105"/>
    </cofactor>
    <text evidence="9">Binds 1 zinc ion.</text>
</comment>
<comment type="subcellular location">
    <subcellularLocation>
        <location evidence="9">Cytoplasm</location>
    </subcellularLocation>
</comment>
<dbReference type="GO" id="GO:0008270">
    <property type="term" value="F:zinc ion binding"/>
    <property type="evidence" value="ECO:0007669"/>
    <property type="project" value="UniProtKB-UniRule"/>
</dbReference>
<dbReference type="EMBL" id="VNHM01000002">
    <property type="protein sequence ID" value="TYO97266.1"/>
    <property type="molecule type" value="Genomic_DNA"/>
</dbReference>
<evidence type="ECO:0000313" key="11">
    <source>
        <dbReference type="Proteomes" id="UP000323166"/>
    </source>
</evidence>
<dbReference type="GO" id="GO:0006364">
    <property type="term" value="P:rRNA processing"/>
    <property type="evidence" value="ECO:0007669"/>
    <property type="project" value="UniProtKB-UniRule"/>
</dbReference>
<keyword evidence="6 9" id="KW-0255">Endonuclease</keyword>
<dbReference type="PANTHER" id="PTHR46986">
    <property type="entry name" value="ENDORIBONUCLEASE YBEY, CHLOROPLASTIC"/>
    <property type="match status" value="1"/>
</dbReference>
<comment type="function">
    <text evidence="9">Single strand-specific metallo-endoribonuclease involved in late-stage 70S ribosome quality control and in maturation of the 3' terminus of the 16S rRNA.</text>
</comment>